<evidence type="ECO:0000313" key="4">
    <source>
        <dbReference type="EMBL" id="ROH86539.1"/>
    </source>
</evidence>
<dbReference type="Pfam" id="PF13511">
    <property type="entry name" value="DUF4124"/>
    <property type="match status" value="1"/>
</dbReference>
<proteinExistence type="predicted"/>
<dbReference type="EMBL" id="RJVO01000009">
    <property type="protein sequence ID" value="ROH86539.1"/>
    <property type="molecule type" value="Genomic_DNA"/>
</dbReference>
<gene>
    <name evidence="4" type="ORF">ED208_16030</name>
</gene>
<dbReference type="AlphaFoldDB" id="A0A3N0V174"/>
<keyword evidence="2" id="KW-0732">Signal</keyword>
<evidence type="ECO:0000313" key="5">
    <source>
        <dbReference type="Proteomes" id="UP000282106"/>
    </source>
</evidence>
<comment type="caution">
    <text evidence="4">The sequence shown here is derived from an EMBL/GenBank/DDBJ whole genome shotgun (WGS) entry which is preliminary data.</text>
</comment>
<name>A0A3N0V174_9GAMM</name>
<evidence type="ECO:0000256" key="2">
    <source>
        <dbReference type="SAM" id="SignalP"/>
    </source>
</evidence>
<accession>A0A3N0V174</accession>
<keyword evidence="5" id="KW-1185">Reference proteome</keyword>
<dbReference type="InterPro" id="IPR025392">
    <property type="entry name" value="DUF4124"/>
</dbReference>
<feature type="domain" description="DUF4124" evidence="3">
    <location>
        <begin position="9"/>
        <end position="64"/>
    </location>
</feature>
<organism evidence="4 5">
    <name type="scientific">Stagnimonas aquatica</name>
    <dbReference type="NCBI Taxonomy" id="2689987"/>
    <lineage>
        <taxon>Bacteria</taxon>
        <taxon>Pseudomonadati</taxon>
        <taxon>Pseudomonadota</taxon>
        <taxon>Gammaproteobacteria</taxon>
        <taxon>Nevskiales</taxon>
        <taxon>Nevskiaceae</taxon>
        <taxon>Stagnimonas</taxon>
    </lineage>
</organism>
<feature type="region of interest" description="Disordered" evidence="1">
    <location>
        <begin position="37"/>
        <end position="79"/>
    </location>
</feature>
<feature type="chain" id="PRO_5018014503" evidence="2">
    <location>
        <begin position="21"/>
        <end position="141"/>
    </location>
</feature>
<reference evidence="4 5" key="1">
    <citation type="submission" date="2018-10" db="EMBL/GenBank/DDBJ databases">
        <authorList>
            <person name="Chen W.-M."/>
        </authorList>
    </citation>
    <scope>NUCLEOTIDE SEQUENCE [LARGE SCALE GENOMIC DNA]</scope>
    <source>
        <strain evidence="4 5">THS-13</strain>
    </source>
</reference>
<dbReference type="InParanoid" id="A0A3N0V174"/>
<dbReference type="RefSeq" id="WP_123212935.1">
    <property type="nucleotide sequence ID" value="NZ_RJVO01000009.1"/>
</dbReference>
<feature type="compositionally biased region" description="Low complexity" evidence="1">
    <location>
        <begin position="53"/>
        <end position="78"/>
    </location>
</feature>
<sequence length="141" mass="15259">MRRSKTYLLLLAGLPLLAEATVYRWVDANGQVHYSQTPPAEVGAEPQHIRTVPASPSAPAAAPPQTKSPPATAKPAAAEVDLEARAKRCSEARERIAYLEAKTARRLGVEQPDGSLARMTEEQFEERLQAAREAVTGNCGR</sequence>
<feature type="signal peptide" evidence="2">
    <location>
        <begin position="1"/>
        <end position="20"/>
    </location>
</feature>
<evidence type="ECO:0000256" key="1">
    <source>
        <dbReference type="SAM" id="MobiDB-lite"/>
    </source>
</evidence>
<protein>
    <submittedName>
        <fullName evidence="4">DUF4124 domain-containing protein</fullName>
    </submittedName>
</protein>
<dbReference type="Proteomes" id="UP000282106">
    <property type="component" value="Unassembled WGS sequence"/>
</dbReference>
<evidence type="ECO:0000259" key="3">
    <source>
        <dbReference type="Pfam" id="PF13511"/>
    </source>
</evidence>